<reference evidence="2" key="1">
    <citation type="submission" date="2025-08" db="UniProtKB">
        <authorList>
            <consortium name="RefSeq"/>
        </authorList>
    </citation>
    <scope>IDENTIFICATION</scope>
</reference>
<dbReference type="PANTHER" id="PTHR35100:SF1">
    <property type="entry name" value="F15H11.13 PROTEIN"/>
    <property type="match status" value="1"/>
</dbReference>
<keyword evidence="1" id="KW-1185">Reference proteome</keyword>
<protein>
    <submittedName>
        <fullName evidence="2">Uncharacterized protein LOC120282607</fullName>
    </submittedName>
</protein>
<gene>
    <name evidence="2" type="primary">LOC120282607</name>
</gene>
<proteinExistence type="predicted"/>
<dbReference type="PANTHER" id="PTHR35100">
    <property type="entry name" value="FOLD PROTEIN"/>
    <property type="match status" value="1"/>
</dbReference>
<organism evidence="1 2">
    <name type="scientific">Dioscorea cayennensis subsp. rotundata</name>
    <name type="common">White Guinea yam</name>
    <name type="synonym">Dioscorea rotundata</name>
    <dbReference type="NCBI Taxonomy" id="55577"/>
    <lineage>
        <taxon>Eukaryota</taxon>
        <taxon>Viridiplantae</taxon>
        <taxon>Streptophyta</taxon>
        <taxon>Embryophyta</taxon>
        <taxon>Tracheophyta</taxon>
        <taxon>Spermatophyta</taxon>
        <taxon>Magnoliopsida</taxon>
        <taxon>Liliopsida</taxon>
        <taxon>Dioscoreales</taxon>
        <taxon>Dioscoreaceae</taxon>
        <taxon>Dioscorea</taxon>
    </lineage>
</organism>
<dbReference type="Proteomes" id="UP001515500">
    <property type="component" value="Chromosome 18"/>
</dbReference>
<name>A0AB40D3W7_DIOCR</name>
<evidence type="ECO:0000313" key="1">
    <source>
        <dbReference type="Proteomes" id="UP001515500"/>
    </source>
</evidence>
<sequence length="250" mass="27307">MMGSGSKSSPSSVLEGLHGVKIVHKFPCNKEKTLHASDFDLSTAEASEIGGNLSLPLQRIWQQRPPCLRPVRCNLRGDQSIMETIANVLTSLPFIFLGFQAPRKNMSSALYANSLIGVGVASTLYHCSRGEVRKYFRWADYTAIAATTVCLSRALREENPKLLMAASVLLLPFQPFMVSAVHTGMMEVAFVKRASTNPGLRTAHSMHTMSSILGGLLFVADDYFPETPYIHAAWHLAAALGVHTCNSLLN</sequence>
<evidence type="ECO:0000313" key="2">
    <source>
        <dbReference type="RefSeq" id="XP_039145377.1"/>
    </source>
</evidence>
<accession>A0AB40D3W7</accession>
<dbReference type="RefSeq" id="XP_039145377.1">
    <property type="nucleotide sequence ID" value="XM_039289443.1"/>
</dbReference>
<dbReference type="AlphaFoldDB" id="A0AB40D3W7"/>
<dbReference type="GeneID" id="120282607"/>